<feature type="transmembrane region" description="Helical" evidence="1">
    <location>
        <begin position="226"/>
        <end position="246"/>
    </location>
</feature>
<feature type="domain" description="Acyltransferase 3" evidence="2">
    <location>
        <begin position="3"/>
        <end position="325"/>
    </location>
</feature>
<feature type="transmembrane region" description="Helical" evidence="1">
    <location>
        <begin position="284"/>
        <end position="304"/>
    </location>
</feature>
<evidence type="ECO:0000256" key="1">
    <source>
        <dbReference type="SAM" id="Phobius"/>
    </source>
</evidence>
<name>A0A5P1RC82_9GAMM</name>
<keyword evidence="1" id="KW-0472">Membrane</keyword>
<dbReference type="Pfam" id="PF01757">
    <property type="entry name" value="Acyl_transf_3"/>
    <property type="match status" value="1"/>
</dbReference>
<dbReference type="InterPro" id="IPR002656">
    <property type="entry name" value="Acyl_transf_3_dom"/>
</dbReference>
<reference evidence="3 4" key="1">
    <citation type="journal article" date="2019" name="Biochem. Eng. J.">
        <title>Metabolic engineering of the marine bacteria Neptunomonas concharum for the production of acetoin and meso-2,3-butanediol from acetate.</title>
        <authorList>
            <person name="Li W."/>
            <person name="Pu N."/>
            <person name="Liu C.-X."/>
            <person name="Yuan Q.-P."/>
            <person name="Li Z.-J."/>
        </authorList>
    </citation>
    <scope>NUCLEOTIDE SEQUENCE [LARGE SCALE GENOMIC DNA]</scope>
    <source>
        <strain evidence="3 4">JCM17730</strain>
    </source>
</reference>
<keyword evidence="3" id="KW-0012">Acyltransferase</keyword>
<protein>
    <submittedName>
        <fullName evidence="3">Acyltransferase</fullName>
    </submittedName>
</protein>
<sequence>MGLIRLILAISVLLSHMPDLGVETIINRDNFPVKVWSGHAVFAFFIISGFYVSLIINEKYNLLDKGVKRFYYNRALRLYPAHWFVLVCYIFLFLFTGVQSFIIGDFQEKYWLGVFSIFSNFLFFGSELIGFNDTSNWYYVIGPIWSLSIEAYFYILAPFLVIRPLKEILIVLGLFLLLRFSIYWSGSELVPWRYFYFPSVFVFFIMGAVSYNIYGYVKRWQFSDKVGLFLLVFLIYFMADARYWVYPDLDQMGSWFFFILVFLATPFIFIFSKNIKIDNLIGQIAYPIYISHMLVIAVSAKINVFDLDKGVVAFLLTIVVSFMIYFFIDRPIDKKYRNKISKV</sequence>
<dbReference type="OrthoDB" id="9767863at2"/>
<feature type="transmembrane region" description="Helical" evidence="1">
    <location>
        <begin position="76"/>
        <end position="98"/>
    </location>
</feature>
<dbReference type="AlphaFoldDB" id="A0A5P1RC82"/>
<gene>
    <name evidence="3" type="ORF">F0U83_11030</name>
</gene>
<dbReference type="EMBL" id="CP043869">
    <property type="protein sequence ID" value="QEQ97203.1"/>
    <property type="molecule type" value="Genomic_DNA"/>
</dbReference>
<evidence type="ECO:0000313" key="4">
    <source>
        <dbReference type="Proteomes" id="UP000324760"/>
    </source>
</evidence>
<feature type="transmembrane region" description="Helical" evidence="1">
    <location>
        <begin position="310"/>
        <end position="328"/>
    </location>
</feature>
<dbReference type="Proteomes" id="UP000324760">
    <property type="component" value="Chromosome"/>
</dbReference>
<evidence type="ECO:0000259" key="2">
    <source>
        <dbReference type="Pfam" id="PF01757"/>
    </source>
</evidence>
<feature type="transmembrane region" description="Helical" evidence="1">
    <location>
        <begin position="137"/>
        <end position="161"/>
    </location>
</feature>
<feature type="transmembrane region" description="Helical" evidence="1">
    <location>
        <begin position="192"/>
        <end position="214"/>
    </location>
</feature>
<keyword evidence="4" id="KW-1185">Reference proteome</keyword>
<keyword evidence="1" id="KW-0812">Transmembrane</keyword>
<feature type="transmembrane region" description="Helical" evidence="1">
    <location>
        <begin position="252"/>
        <end position="272"/>
    </location>
</feature>
<keyword evidence="1" id="KW-1133">Transmembrane helix</keyword>
<keyword evidence="3" id="KW-0808">Transferase</keyword>
<dbReference type="PANTHER" id="PTHR23028">
    <property type="entry name" value="ACETYLTRANSFERASE"/>
    <property type="match status" value="1"/>
</dbReference>
<dbReference type="KEGG" id="ncu:F0U83_11030"/>
<feature type="transmembrane region" description="Helical" evidence="1">
    <location>
        <begin position="168"/>
        <end position="186"/>
    </location>
</feature>
<feature type="transmembrane region" description="Helical" evidence="1">
    <location>
        <begin position="38"/>
        <end position="56"/>
    </location>
</feature>
<dbReference type="GO" id="GO:0016747">
    <property type="term" value="F:acyltransferase activity, transferring groups other than amino-acyl groups"/>
    <property type="evidence" value="ECO:0007669"/>
    <property type="project" value="InterPro"/>
</dbReference>
<dbReference type="InterPro" id="IPR050879">
    <property type="entry name" value="Acyltransferase_3"/>
</dbReference>
<evidence type="ECO:0000313" key="3">
    <source>
        <dbReference type="EMBL" id="QEQ97203.1"/>
    </source>
</evidence>
<feature type="transmembrane region" description="Helical" evidence="1">
    <location>
        <begin position="110"/>
        <end position="131"/>
    </location>
</feature>
<organism evidence="3 4">
    <name type="scientific">Neptunomonas concharum</name>
    <dbReference type="NCBI Taxonomy" id="1031538"/>
    <lineage>
        <taxon>Bacteria</taxon>
        <taxon>Pseudomonadati</taxon>
        <taxon>Pseudomonadota</taxon>
        <taxon>Gammaproteobacteria</taxon>
        <taxon>Oceanospirillales</taxon>
        <taxon>Oceanospirillaceae</taxon>
        <taxon>Neptunomonas</taxon>
    </lineage>
</organism>
<accession>A0A5P1RC82</accession>
<proteinExistence type="predicted"/>
<dbReference type="RefSeq" id="WP_138987488.1">
    <property type="nucleotide sequence ID" value="NZ_CP043869.1"/>
</dbReference>